<gene>
    <name evidence="6" type="ORF">FB566_4336</name>
</gene>
<dbReference type="InterPro" id="IPR047640">
    <property type="entry name" value="RpiR-like"/>
</dbReference>
<evidence type="ECO:0000256" key="1">
    <source>
        <dbReference type="ARBA" id="ARBA00023015"/>
    </source>
</evidence>
<dbReference type="PROSITE" id="PS51071">
    <property type="entry name" value="HTH_RPIR"/>
    <property type="match status" value="1"/>
</dbReference>
<dbReference type="CDD" id="cd05013">
    <property type="entry name" value="SIS_RpiR"/>
    <property type="match status" value="1"/>
</dbReference>
<keyword evidence="7" id="KW-1185">Reference proteome</keyword>
<feature type="domain" description="HTH rpiR-type" evidence="4">
    <location>
        <begin position="7"/>
        <end position="83"/>
    </location>
</feature>
<dbReference type="InterPro" id="IPR001347">
    <property type="entry name" value="SIS_dom"/>
</dbReference>
<dbReference type="PANTHER" id="PTHR30514">
    <property type="entry name" value="GLUCOKINASE"/>
    <property type="match status" value="1"/>
</dbReference>
<keyword evidence="3" id="KW-0804">Transcription</keyword>
<dbReference type="EMBL" id="VFOW01000001">
    <property type="protein sequence ID" value="TQL78744.1"/>
    <property type="molecule type" value="Genomic_DNA"/>
</dbReference>
<dbReference type="GO" id="GO:0003700">
    <property type="term" value="F:DNA-binding transcription factor activity"/>
    <property type="evidence" value="ECO:0007669"/>
    <property type="project" value="InterPro"/>
</dbReference>
<dbReference type="PROSITE" id="PS51464">
    <property type="entry name" value="SIS"/>
    <property type="match status" value="1"/>
</dbReference>
<dbReference type="GO" id="GO:0097367">
    <property type="term" value="F:carbohydrate derivative binding"/>
    <property type="evidence" value="ECO:0007669"/>
    <property type="project" value="InterPro"/>
</dbReference>
<organism evidence="6 7">
    <name type="scientific">Stackebrandtia endophytica</name>
    <dbReference type="NCBI Taxonomy" id="1496996"/>
    <lineage>
        <taxon>Bacteria</taxon>
        <taxon>Bacillati</taxon>
        <taxon>Actinomycetota</taxon>
        <taxon>Actinomycetes</taxon>
        <taxon>Glycomycetales</taxon>
        <taxon>Glycomycetaceae</taxon>
        <taxon>Stackebrandtia</taxon>
    </lineage>
</organism>
<dbReference type="SUPFAM" id="SSF53697">
    <property type="entry name" value="SIS domain"/>
    <property type="match status" value="1"/>
</dbReference>
<evidence type="ECO:0000256" key="3">
    <source>
        <dbReference type="ARBA" id="ARBA00023163"/>
    </source>
</evidence>
<dbReference type="InterPro" id="IPR046348">
    <property type="entry name" value="SIS_dom_sf"/>
</dbReference>
<evidence type="ECO:0000256" key="2">
    <source>
        <dbReference type="ARBA" id="ARBA00023125"/>
    </source>
</evidence>
<dbReference type="Pfam" id="PF01380">
    <property type="entry name" value="SIS"/>
    <property type="match status" value="1"/>
</dbReference>
<dbReference type="GO" id="GO:0003677">
    <property type="term" value="F:DNA binding"/>
    <property type="evidence" value="ECO:0007669"/>
    <property type="project" value="UniProtKB-KW"/>
</dbReference>
<dbReference type="AlphaFoldDB" id="A0A543B1N6"/>
<protein>
    <submittedName>
        <fullName evidence="6">RpiR family transcriptional regulator</fullName>
    </submittedName>
</protein>
<accession>A0A543B1N6</accession>
<reference evidence="6 7" key="1">
    <citation type="submission" date="2019-06" db="EMBL/GenBank/DDBJ databases">
        <title>Sequencing the genomes of 1000 actinobacteria strains.</title>
        <authorList>
            <person name="Klenk H.-P."/>
        </authorList>
    </citation>
    <scope>NUCLEOTIDE SEQUENCE [LARGE SCALE GENOMIC DNA]</scope>
    <source>
        <strain evidence="6 7">DSM 45928</strain>
    </source>
</reference>
<dbReference type="InterPro" id="IPR000281">
    <property type="entry name" value="HTH_RpiR"/>
</dbReference>
<dbReference type="InterPro" id="IPR009057">
    <property type="entry name" value="Homeodomain-like_sf"/>
</dbReference>
<evidence type="ECO:0000259" key="5">
    <source>
        <dbReference type="PROSITE" id="PS51464"/>
    </source>
</evidence>
<dbReference type="InParanoid" id="A0A543B1N6"/>
<evidence type="ECO:0000313" key="6">
    <source>
        <dbReference type="EMBL" id="TQL78744.1"/>
    </source>
</evidence>
<evidence type="ECO:0000259" key="4">
    <source>
        <dbReference type="PROSITE" id="PS51071"/>
    </source>
</evidence>
<dbReference type="Gene3D" id="3.40.50.10490">
    <property type="entry name" value="Glucose-6-phosphate isomerase like protein, domain 1"/>
    <property type="match status" value="1"/>
</dbReference>
<dbReference type="InterPro" id="IPR035472">
    <property type="entry name" value="RpiR-like_SIS"/>
</dbReference>
<keyword evidence="2" id="KW-0238">DNA-binding</keyword>
<keyword evidence="1" id="KW-0805">Transcription regulation</keyword>
<comment type="caution">
    <text evidence="6">The sequence shown here is derived from an EMBL/GenBank/DDBJ whole genome shotgun (WGS) entry which is preliminary data.</text>
</comment>
<proteinExistence type="predicted"/>
<dbReference type="InterPro" id="IPR036388">
    <property type="entry name" value="WH-like_DNA-bd_sf"/>
</dbReference>
<dbReference type="Pfam" id="PF01418">
    <property type="entry name" value="HTH_6"/>
    <property type="match status" value="1"/>
</dbReference>
<dbReference type="PANTHER" id="PTHR30514:SF1">
    <property type="entry name" value="HTH-TYPE TRANSCRIPTIONAL REGULATOR HEXR-RELATED"/>
    <property type="match status" value="1"/>
</dbReference>
<dbReference type="GO" id="GO:1901135">
    <property type="term" value="P:carbohydrate derivative metabolic process"/>
    <property type="evidence" value="ECO:0007669"/>
    <property type="project" value="InterPro"/>
</dbReference>
<dbReference type="RefSeq" id="WP_211347809.1">
    <property type="nucleotide sequence ID" value="NZ_JBHTGS010000003.1"/>
</dbReference>
<dbReference type="Gene3D" id="1.10.10.10">
    <property type="entry name" value="Winged helix-like DNA-binding domain superfamily/Winged helix DNA-binding domain"/>
    <property type="match status" value="1"/>
</dbReference>
<dbReference type="SUPFAM" id="SSF46689">
    <property type="entry name" value="Homeodomain-like"/>
    <property type="match status" value="1"/>
</dbReference>
<feature type="domain" description="SIS" evidence="5">
    <location>
        <begin position="132"/>
        <end position="272"/>
    </location>
</feature>
<dbReference type="Proteomes" id="UP000317043">
    <property type="component" value="Unassembled WGS sequence"/>
</dbReference>
<sequence>MATASKPSLLTVINGVLPSLTAAEARVAQVVLRDPGAVAELTITALAEAAETSEATVIRFCRSLGLDGHRQLRLRAAQTAARQEVGTDRQIAGGDIPVGADMRRIIETVAYADSHAVQDTVHSLDADVCAQVVELLADAGRIEVFGIGASGFVADDLAQKLHRIGHTVFSWPDVHTGLTGAALLGPGDVAVGISHTGKTSDTVDFLACAARHGAHTVALTNHPRSPVAAVAEHALITAARETTFRSGATASRIAQLTVIDCLFVGVAAKGGSATTEALATTAAAVAGRRRPG</sequence>
<evidence type="ECO:0000313" key="7">
    <source>
        <dbReference type="Proteomes" id="UP000317043"/>
    </source>
</evidence>
<name>A0A543B1N6_9ACTN</name>